<dbReference type="SUPFAM" id="SSF55874">
    <property type="entry name" value="ATPase domain of HSP90 chaperone/DNA topoisomerase II/histidine kinase"/>
    <property type="match status" value="1"/>
</dbReference>
<evidence type="ECO:0000256" key="5">
    <source>
        <dbReference type="ARBA" id="ARBA00023186"/>
    </source>
</evidence>
<evidence type="ECO:0000313" key="6">
    <source>
        <dbReference type="EMBL" id="ONM02614.1"/>
    </source>
</evidence>
<gene>
    <name evidence="6" type="ORF">ZEAMMB73_Zm00001d031274</name>
</gene>
<dbReference type="Gene3D" id="3.30.565.10">
    <property type="entry name" value="Histidine kinase-like ATPase, C-terminal domain"/>
    <property type="match status" value="1"/>
</dbReference>
<dbReference type="PaxDb" id="4577-GRMZM2G361362_P01"/>
<dbReference type="InterPro" id="IPR001404">
    <property type="entry name" value="Hsp90_fam"/>
</dbReference>
<organism evidence="6">
    <name type="scientific">Zea mays</name>
    <name type="common">Maize</name>
    <dbReference type="NCBI Taxonomy" id="4577"/>
    <lineage>
        <taxon>Eukaryota</taxon>
        <taxon>Viridiplantae</taxon>
        <taxon>Streptophyta</taxon>
        <taxon>Embryophyta</taxon>
        <taxon>Tracheophyta</taxon>
        <taxon>Spermatophyta</taxon>
        <taxon>Magnoliopsida</taxon>
        <taxon>Liliopsida</taxon>
        <taxon>Poales</taxon>
        <taxon>Poaceae</taxon>
        <taxon>PACMAD clade</taxon>
        <taxon>Panicoideae</taxon>
        <taxon>Andropogonodae</taxon>
        <taxon>Andropogoneae</taxon>
        <taxon>Tripsacinae</taxon>
        <taxon>Zea</taxon>
    </lineage>
</organism>
<protein>
    <submittedName>
        <fullName evidence="6">Heat shock protein 90-5 chloroplastic</fullName>
    </submittedName>
</protein>
<keyword evidence="4" id="KW-0067">ATP-binding</keyword>
<dbReference type="SMR" id="A0A1D6KHZ2"/>
<keyword evidence="6" id="KW-0346">Stress response</keyword>
<evidence type="ECO:0000256" key="4">
    <source>
        <dbReference type="ARBA" id="ARBA00022840"/>
    </source>
</evidence>
<dbReference type="eggNOG" id="KOG0019">
    <property type="taxonomic scope" value="Eukaryota"/>
</dbReference>
<dbReference type="EMBL" id="CM007647">
    <property type="protein sequence ID" value="ONM02614.1"/>
    <property type="molecule type" value="Genomic_DNA"/>
</dbReference>
<dbReference type="GO" id="GO:0051082">
    <property type="term" value="F:unfolded protein binding"/>
    <property type="evidence" value="ECO:0007669"/>
    <property type="project" value="InterPro"/>
</dbReference>
<dbReference type="GO" id="GO:0016887">
    <property type="term" value="F:ATP hydrolysis activity"/>
    <property type="evidence" value="ECO:0007669"/>
    <property type="project" value="InterPro"/>
</dbReference>
<accession>A0A1D6KHZ2</accession>
<dbReference type="GO" id="GO:0005524">
    <property type="term" value="F:ATP binding"/>
    <property type="evidence" value="ECO:0007669"/>
    <property type="project" value="UniProtKB-KW"/>
</dbReference>
<dbReference type="AlphaFoldDB" id="A0A1D6KHZ2"/>
<reference evidence="6" key="1">
    <citation type="submission" date="2015-12" db="EMBL/GenBank/DDBJ databases">
        <title>Update maize B73 reference genome by single molecule sequencing technologies.</title>
        <authorList>
            <consortium name="Maize Genome Sequencing Project"/>
            <person name="Ware D."/>
        </authorList>
    </citation>
    <scope>NUCLEOTIDE SEQUENCE [LARGE SCALE GENOMIC DNA]</scope>
    <source>
        <tissue evidence="6">Seedling</tissue>
    </source>
</reference>
<name>A0A1D6KHZ2_MAIZE</name>
<dbReference type="PANTHER" id="PTHR11528">
    <property type="entry name" value="HEAT SHOCK PROTEIN 90 FAMILY MEMBER"/>
    <property type="match status" value="1"/>
</dbReference>
<dbReference type="OMA" id="YMIRVET"/>
<evidence type="ECO:0000256" key="2">
    <source>
        <dbReference type="ARBA" id="ARBA00011738"/>
    </source>
</evidence>
<sequence>MIFLVAIGSDTGVCMTKYELLKDCLGSIAQSGTSKFLKALKVHHHTFLYNCIYEYGIWKTKTLGADNGLIGQFGVGFYSAFLVAGKVVVSTKSPKSDKQYVWEAVADSSSYVIKEETDPKKMLIRGTQITLFVRPDEY</sequence>
<dbReference type="InterPro" id="IPR036890">
    <property type="entry name" value="HATPase_C_sf"/>
</dbReference>
<dbReference type="GO" id="GO:0140662">
    <property type="term" value="F:ATP-dependent protein folding chaperone"/>
    <property type="evidence" value="ECO:0007669"/>
    <property type="project" value="InterPro"/>
</dbReference>
<evidence type="ECO:0000256" key="1">
    <source>
        <dbReference type="ARBA" id="ARBA00008239"/>
    </source>
</evidence>
<keyword evidence="3" id="KW-0547">Nucleotide-binding</keyword>
<dbReference type="STRING" id="4577.A0A1D6KHZ2"/>
<dbReference type="InParanoid" id="A0A1D6KHZ2"/>
<comment type="similarity">
    <text evidence="1">Belongs to the heat shock protein 90 family.</text>
</comment>
<proteinExistence type="inferred from homology"/>
<evidence type="ECO:0000256" key="3">
    <source>
        <dbReference type="ARBA" id="ARBA00022741"/>
    </source>
</evidence>
<keyword evidence="5" id="KW-0143">Chaperone</keyword>
<comment type="subunit">
    <text evidence="2">Homodimer.</text>
</comment>